<evidence type="ECO:0000256" key="3">
    <source>
        <dbReference type="ARBA" id="ARBA00022989"/>
    </source>
</evidence>
<dbReference type="Proteomes" id="UP000017836">
    <property type="component" value="Unassembled WGS sequence"/>
</dbReference>
<dbReference type="GO" id="GO:0022857">
    <property type="term" value="F:transmembrane transporter activity"/>
    <property type="evidence" value="ECO:0007669"/>
    <property type="project" value="InterPro"/>
</dbReference>
<evidence type="ECO:0000256" key="2">
    <source>
        <dbReference type="ARBA" id="ARBA00022692"/>
    </source>
</evidence>
<reference evidence="7" key="1">
    <citation type="journal article" date="2013" name="Science">
        <title>The Amborella genome and the evolution of flowering plants.</title>
        <authorList>
            <consortium name="Amborella Genome Project"/>
        </authorList>
    </citation>
    <scope>NUCLEOTIDE SEQUENCE [LARGE SCALE GENOMIC DNA]</scope>
</reference>
<protein>
    <recommendedName>
        <fullName evidence="8">WAT1-related protein</fullName>
    </recommendedName>
</protein>
<feature type="transmembrane region" description="Helical" evidence="5">
    <location>
        <begin position="128"/>
        <end position="147"/>
    </location>
</feature>
<evidence type="ECO:0000256" key="4">
    <source>
        <dbReference type="ARBA" id="ARBA00023136"/>
    </source>
</evidence>
<organism evidence="6 7">
    <name type="scientific">Amborella trichopoda</name>
    <dbReference type="NCBI Taxonomy" id="13333"/>
    <lineage>
        <taxon>Eukaryota</taxon>
        <taxon>Viridiplantae</taxon>
        <taxon>Streptophyta</taxon>
        <taxon>Embryophyta</taxon>
        <taxon>Tracheophyta</taxon>
        <taxon>Spermatophyta</taxon>
        <taxon>Magnoliopsida</taxon>
        <taxon>Amborellales</taxon>
        <taxon>Amborellaceae</taxon>
        <taxon>Amborella</taxon>
    </lineage>
</organism>
<keyword evidence="2 5" id="KW-0812">Transmembrane</keyword>
<dbReference type="eggNOG" id="ENOG502SK1T">
    <property type="taxonomic scope" value="Eukaryota"/>
</dbReference>
<keyword evidence="7" id="KW-1185">Reference proteome</keyword>
<sequence>MVLWTAGPSSYNQNSTSLPSNAGLGSIRNEVIGGVMVICGAIAGASWNLLMGSMKKKYPAVLSLTAMMACFGTIQTASITALFERKPSAWKIGQHWGLELLAIAYGGHLTYQLERDYYFSYHKYSNKILGGIIITGLSFYVETWCLYKKGPVFKSAFSPLLIVFSFILDTIAQGSLVNLRSLLAAVMVVGGLYMLLWAKAHDNEEGTAKEDESLNSLLSPE</sequence>
<evidence type="ECO:0000256" key="5">
    <source>
        <dbReference type="SAM" id="Phobius"/>
    </source>
</evidence>
<evidence type="ECO:0000313" key="7">
    <source>
        <dbReference type="Proteomes" id="UP000017836"/>
    </source>
</evidence>
<evidence type="ECO:0000256" key="1">
    <source>
        <dbReference type="ARBA" id="ARBA00004141"/>
    </source>
</evidence>
<name>W1PJZ2_AMBTC</name>
<gene>
    <name evidence="6" type="ORF">AMTR_s00019p00247280</name>
</gene>
<evidence type="ECO:0008006" key="8">
    <source>
        <dbReference type="Google" id="ProtNLM"/>
    </source>
</evidence>
<dbReference type="InterPro" id="IPR037185">
    <property type="entry name" value="EmrE-like"/>
</dbReference>
<dbReference type="HOGENOM" id="CLU_025359_2_3_1"/>
<feature type="transmembrane region" description="Helical" evidence="5">
    <location>
        <begin position="62"/>
        <end position="83"/>
    </location>
</feature>
<evidence type="ECO:0000313" key="6">
    <source>
        <dbReference type="EMBL" id="ERN07425.1"/>
    </source>
</evidence>
<proteinExistence type="predicted"/>
<dbReference type="GO" id="GO:0005886">
    <property type="term" value="C:plasma membrane"/>
    <property type="evidence" value="ECO:0000318"/>
    <property type="project" value="GO_Central"/>
</dbReference>
<comment type="subcellular location">
    <subcellularLocation>
        <location evidence="1">Membrane</location>
        <topology evidence="1">Multi-pass membrane protein</topology>
    </subcellularLocation>
</comment>
<keyword evidence="3 5" id="KW-1133">Transmembrane helix</keyword>
<dbReference type="SUPFAM" id="SSF103481">
    <property type="entry name" value="Multidrug resistance efflux transporter EmrE"/>
    <property type="match status" value="1"/>
</dbReference>
<feature type="transmembrane region" description="Helical" evidence="5">
    <location>
        <begin position="182"/>
        <end position="200"/>
    </location>
</feature>
<dbReference type="PANTHER" id="PTHR31218">
    <property type="entry name" value="WAT1-RELATED PROTEIN"/>
    <property type="match status" value="1"/>
</dbReference>
<accession>W1PJZ2</accession>
<keyword evidence="4 5" id="KW-0472">Membrane</keyword>
<dbReference type="OMA" id="TIWCTRI"/>
<dbReference type="AlphaFoldDB" id="W1PJZ2"/>
<feature type="transmembrane region" description="Helical" evidence="5">
    <location>
        <begin position="31"/>
        <end position="50"/>
    </location>
</feature>
<dbReference type="InterPro" id="IPR030184">
    <property type="entry name" value="WAT1-related"/>
</dbReference>
<dbReference type="EMBL" id="KI393807">
    <property type="protein sequence ID" value="ERN07425.1"/>
    <property type="molecule type" value="Genomic_DNA"/>
</dbReference>
<dbReference type="Gramene" id="ERN07425">
    <property type="protein sequence ID" value="ERN07425"/>
    <property type="gene ID" value="AMTR_s00019p00247280"/>
</dbReference>